<dbReference type="EnsemblPlants" id="OGLUM12G09750.1">
    <property type="protein sequence ID" value="OGLUM12G09750.1"/>
    <property type="gene ID" value="OGLUM12G09750"/>
</dbReference>
<sequence length="7" mass="839">MIISFDN</sequence>
<reference evidence="1" key="1">
    <citation type="submission" date="2017-06" db="UniProtKB">
        <authorList>
            <consortium name="EnsemblPlants"/>
        </authorList>
    </citation>
    <scope>IDENTIFICATION</scope>
</reference>
<accession>A0A1Y8Z585</accession>
<evidence type="ECO:0000313" key="2">
    <source>
        <dbReference type="Proteomes" id="UP000026961"/>
    </source>
</evidence>
<organism evidence="1">
    <name type="scientific">Oryza glumipatula</name>
    <dbReference type="NCBI Taxonomy" id="40148"/>
    <lineage>
        <taxon>Eukaryota</taxon>
        <taxon>Viridiplantae</taxon>
        <taxon>Streptophyta</taxon>
        <taxon>Embryophyta</taxon>
        <taxon>Tracheophyta</taxon>
        <taxon>Spermatophyta</taxon>
        <taxon>Magnoliopsida</taxon>
        <taxon>Liliopsida</taxon>
        <taxon>Poales</taxon>
        <taxon>Poaceae</taxon>
        <taxon>BOP clade</taxon>
        <taxon>Oryzoideae</taxon>
        <taxon>Oryzeae</taxon>
        <taxon>Oryzinae</taxon>
        <taxon>Oryza</taxon>
    </lineage>
</organism>
<keyword evidence="2" id="KW-1185">Reference proteome</keyword>
<dbReference type="Proteomes" id="UP000026961">
    <property type="component" value="Chromosome 12"/>
</dbReference>
<dbReference type="Gramene" id="OGLUM12G09750.1">
    <property type="protein sequence ID" value="OGLUM12G09750.1"/>
    <property type="gene ID" value="OGLUM12G09750"/>
</dbReference>
<protein>
    <submittedName>
        <fullName evidence="1">Uncharacterized protein</fullName>
    </submittedName>
</protein>
<reference evidence="1" key="2">
    <citation type="submission" date="2018-05" db="EMBL/GenBank/DDBJ databases">
        <title>OgluRS3 (Oryza glumaepatula Reference Sequence Version 3).</title>
        <authorList>
            <person name="Zhang J."/>
            <person name="Kudrna D."/>
            <person name="Lee S."/>
            <person name="Talag J."/>
            <person name="Welchert J."/>
            <person name="Wing R.A."/>
        </authorList>
    </citation>
    <scope>NUCLEOTIDE SEQUENCE [LARGE SCALE GENOMIC DNA]</scope>
</reference>
<proteinExistence type="predicted"/>
<evidence type="ECO:0000313" key="1">
    <source>
        <dbReference type="EnsemblPlants" id="OGLUM12G09750.1"/>
    </source>
</evidence>
<name>A0A1Y8Z585_9ORYZ</name>